<dbReference type="GO" id="GO:0005737">
    <property type="term" value="C:cytoplasm"/>
    <property type="evidence" value="ECO:0007669"/>
    <property type="project" value="TreeGrafter"/>
</dbReference>
<dbReference type="InterPro" id="IPR004045">
    <property type="entry name" value="Glutathione_S-Trfase_N"/>
</dbReference>
<dbReference type="AlphaFoldDB" id="A0A812INP0"/>
<feature type="domain" description="GST N-terminal" evidence="1">
    <location>
        <begin position="10"/>
        <end position="85"/>
    </location>
</feature>
<organism evidence="2 3">
    <name type="scientific">Symbiodinium necroappetens</name>
    <dbReference type="NCBI Taxonomy" id="1628268"/>
    <lineage>
        <taxon>Eukaryota</taxon>
        <taxon>Sar</taxon>
        <taxon>Alveolata</taxon>
        <taxon>Dinophyceae</taxon>
        <taxon>Suessiales</taxon>
        <taxon>Symbiodiniaceae</taxon>
        <taxon>Symbiodinium</taxon>
    </lineage>
</organism>
<dbReference type="Gene3D" id="1.20.1050.10">
    <property type="match status" value="1"/>
</dbReference>
<dbReference type="Pfam" id="PF13410">
    <property type="entry name" value="GST_C_2"/>
    <property type="match status" value="1"/>
</dbReference>
<accession>A0A812INP0</accession>
<proteinExistence type="predicted"/>
<protein>
    <recommendedName>
        <fullName evidence="1">GST N-terminal domain-containing protein</fullName>
    </recommendedName>
</protein>
<gene>
    <name evidence="2" type="ORF">SNEC2469_LOCUS59</name>
</gene>
<dbReference type="SUPFAM" id="SSF47616">
    <property type="entry name" value="GST C-terminal domain-like"/>
    <property type="match status" value="1"/>
</dbReference>
<dbReference type="InterPro" id="IPR036282">
    <property type="entry name" value="Glutathione-S-Trfase_C_sf"/>
</dbReference>
<dbReference type="InterPro" id="IPR050931">
    <property type="entry name" value="Mito_Protein_Transport_Metaxin"/>
</dbReference>
<sequence length="345" mass="39067">MAIDQPVRLKGAPGSPYTRKMLAYLRYRHIGYQFLIGNHATDLGLPEPKVELLPTFYLPDERGDLQAVVDSTPLIRRFEAEVDGRHALPDNPVLSFVNYLIEDYADEWLTKAMFHYRWYYEADIKMAGTILPLWRSIQMSDEQLQKMSAYIAERQISRLYVVGSNDITAPVIEDSYKRFLQIFDRLIQKQPFVLGRRPSSADFGVYAQLTQLAKFDPTPAALCMQVAPRVHAWTDLLDDQSGNAASADAWMSIDDVQATLAELLAEIGRVYVPALLANAAALRSGEAQMQTTIDGRAWQQPVFPYQGKCLQWINEEYQRLTTSDQQQVNHILAGTGCEALLMTDL</sequence>
<dbReference type="OrthoDB" id="420179at2759"/>
<evidence type="ECO:0000313" key="3">
    <source>
        <dbReference type="Proteomes" id="UP000601435"/>
    </source>
</evidence>
<dbReference type="EMBL" id="CAJNJA010000001">
    <property type="protein sequence ID" value="CAE7148967.1"/>
    <property type="molecule type" value="Genomic_DNA"/>
</dbReference>
<dbReference type="PANTHER" id="PTHR12289">
    <property type="entry name" value="METAXIN RELATED"/>
    <property type="match status" value="1"/>
</dbReference>
<reference evidence="2" key="1">
    <citation type="submission" date="2021-02" db="EMBL/GenBank/DDBJ databases">
        <authorList>
            <person name="Dougan E. K."/>
            <person name="Rhodes N."/>
            <person name="Thang M."/>
            <person name="Chan C."/>
        </authorList>
    </citation>
    <scope>NUCLEOTIDE SEQUENCE</scope>
</reference>
<keyword evidence="3" id="KW-1185">Reference proteome</keyword>
<dbReference type="Pfam" id="PF13417">
    <property type="entry name" value="GST_N_3"/>
    <property type="match status" value="1"/>
</dbReference>
<comment type="caution">
    <text evidence="2">The sequence shown here is derived from an EMBL/GenBank/DDBJ whole genome shotgun (WGS) entry which is preliminary data.</text>
</comment>
<dbReference type="PANTHER" id="PTHR12289:SF67">
    <property type="match status" value="1"/>
</dbReference>
<evidence type="ECO:0000313" key="2">
    <source>
        <dbReference type="EMBL" id="CAE7148967.1"/>
    </source>
</evidence>
<dbReference type="Proteomes" id="UP000601435">
    <property type="component" value="Unassembled WGS sequence"/>
</dbReference>
<name>A0A812INP0_9DINO</name>
<evidence type="ECO:0000259" key="1">
    <source>
        <dbReference type="Pfam" id="PF13417"/>
    </source>
</evidence>